<evidence type="ECO:0000313" key="2">
    <source>
        <dbReference type="Proteomes" id="UP000198926"/>
    </source>
</evidence>
<dbReference type="EMBL" id="FOZM01000001">
    <property type="protein sequence ID" value="SFS13748.1"/>
    <property type="molecule type" value="Genomic_DNA"/>
</dbReference>
<reference evidence="1 2" key="1">
    <citation type="submission" date="2016-10" db="EMBL/GenBank/DDBJ databases">
        <authorList>
            <person name="de Groot N.N."/>
        </authorList>
    </citation>
    <scope>NUCLEOTIDE SEQUENCE [LARGE SCALE GENOMIC DNA]</scope>
    <source>
        <strain evidence="1 2">DSM 29433</strain>
    </source>
</reference>
<evidence type="ECO:0000313" key="1">
    <source>
        <dbReference type="EMBL" id="SFS13748.1"/>
    </source>
</evidence>
<sequence length="210" mass="24999">MKGKRFDLPRRPRAAPHLTLSEDEWNAWEALFRVQGRPQSERVFSDQFRDRVQVCLEDFVSYKEDYFDPNRISPSDLRKKIKRLTERDQKGQELDDPETLRQLFMLVPERMATFAEKAELALLRHDTEMEDSAQEARKPEVVFTKIIYERFKEHGARVVITGGWGLSQNGYSTVHPTSIEQFILKYIWEIDHPLVKDVDRIRKIIRNYFK</sequence>
<accession>A0A1I6MDT0</accession>
<keyword evidence="2" id="KW-1185">Reference proteome</keyword>
<proteinExistence type="predicted"/>
<dbReference type="Proteomes" id="UP000198926">
    <property type="component" value="Unassembled WGS sequence"/>
</dbReference>
<protein>
    <submittedName>
        <fullName evidence="1">Uncharacterized protein</fullName>
    </submittedName>
</protein>
<dbReference type="RefSeq" id="WP_090206121.1">
    <property type="nucleotide sequence ID" value="NZ_FOZM01000001.1"/>
</dbReference>
<gene>
    <name evidence="1" type="ORF">SAMN05444714_1599</name>
</gene>
<dbReference type="AlphaFoldDB" id="A0A1I6MDT0"/>
<organism evidence="1 2">
    <name type="scientific">Yoonia litorea</name>
    <dbReference type="NCBI Taxonomy" id="1123755"/>
    <lineage>
        <taxon>Bacteria</taxon>
        <taxon>Pseudomonadati</taxon>
        <taxon>Pseudomonadota</taxon>
        <taxon>Alphaproteobacteria</taxon>
        <taxon>Rhodobacterales</taxon>
        <taxon>Paracoccaceae</taxon>
        <taxon>Yoonia</taxon>
    </lineage>
</organism>
<name>A0A1I6MDT0_9RHOB</name>